<organism evidence="9 10">
    <name type="scientific">Adlercreutzia equolifaciens subsp. celatus DSM 18785</name>
    <dbReference type="NCBI Taxonomy" id="1121021"/>
    <lineage>
        <taxon>Bacteria</taxon>
        <taxon>Bacillati</taxon>
        <taxon>Actinomycetota</taxon>
        <taxon>Coriobacteriia</taxon>
        <taxon>Eggerthellales</taxon>
        <taxon>Eggerthellaceae</taxon>
        <taxon>Adlercreutzia</taxon>
    </lineage>
</organism>
<evidence type="ECO:0000256" key="2">
    <source>
        <dbReference type="ARBA" id="ARBA00022475"/>
    </source>
</evidence>
<comment type="subcellular location">
    <subcellularLocation>
        <location evidence="1">Cell membrane</location>
        <topology evidence="1">Multi-pass membrane protein</topology>
    </subcellularLocation>
</comment>
<comment type="caution">
    <text evidence="9">The sequence shown here is derived from an EMBL/GenBank/DDBJ whole genome shotgun (WGS) entry which is preliminary data.</text>
</comment>
<feature type="transmembrane region" description="Helical" evidence="7">
    <location>
        <begin position="43"/>
        <end position="65"/>
    </location>
</feature>
<keyword evidence="4 7" id="KW-1133">Transmembrane helix</keyword>
<feature type="domain" description="ABC3 transporter permease C-terminal" evidence="8">
    <location>
        <begin position="305"/>
        <end position="425"/>
    </location>
</feature>
<evidence type="ECO:0000256" key="6">
    <source>
        <dbReference type="ARBA" id="ARBA00038076"/>
    </source>
</evidence>
<evidence type="ECO:0000313" key="9">
    <source>
        <dbReference type="EMBL" id="RNL37611.1"/>
    </source>
</evidence>
<dbReference type="EMBL" id="QICA01000011">
    <property type="protein sequence ID" value="RNL37611.1"/>
    <property type="molecule type" value="Genomic_DNA"/>
</dbReference>
<protein>
    <recommendedName>
        <fullName evidence="8">ABC3 transporter permease C-terminal domain-containing protein</fullName>
    </recommendedName>
</protein>
<evidence type="ECO:0000256" key="5">
    <source>
        <dbReference type="ARBA" id="ARBA00023136"/>
    </source>
</evidence>
<keyword evidence="2" id="KW-1003">Cell membrane</keyword>
<dbReference type="Proteomes" id="UP000278327">
    <property type="component" value="Unassembled WGS sequence"/>
</dbReference>
<comment type="similarity">
    <text evidence="6">Belongs to the ABC-4 integral membrane protein family.</text>
</comment>
<reference evidence="9 10" key="1">
    <citation type="journal article" date="2019" name="Microbiol. Resour. Announc.">
        <title>Draft Genome Sequences of Type Strains of Gordonibacter faecihominis, Paraeggerthella hongkongensis, Parvibacter caecicola,Slackia equolifaciens, Slackia faecicanis, and Slackia isoflavoniconvertens.</title>
        <authorList>
            <person name="Danylec N."/>
            <person name="Stoll D.A."/>
            <person name="Dotsch A."/>
            <person name="Huch M."/>
        </authorList>
    </citation>
    <scope>NUCLEOTIDE SEQUENCE [LARGE SCALE GENOMIC DNA]</scope>
    <source>
        <strain evidence="9 10">DSM 18785</strain>
    </source>
</reference>
<sequence length="436" mass="44502">MEVRGEFHPPLFPWAPPLNTREVVFVFYLAWRNITRRLGSSVLTAFIAFMAVLALTASMIVVTSLEDGVRLSRERLGADIMVLPAGASGNASEVLFCAEPVNVYLPASAAEAVAATEGVAASTPQFFTQTVDQSCCSVVGVTRVVGIDATTDFVLAPWIVGGVEGAGGAGASAEVDDFGLGDDGILLGSAAPTIEGGQASILGSVFHVAGTLAPTGTSVDETIFMDIDAARTIAAASPYLKSVWGDADPFDAVSCLMVKAADGSDIDALCQALVDAVPGSVAVRTADMVSGASSQLAVVEAIAMAFLVVLVVLAALALAGRFSALAASRMRELGLLRTFGMGRGRVVGCFACEIGLVTLVAAVVAVVVACLVAGSVVGTFHSEFNMPGAAVPASAYGAAVAVGLLFAVALTAVALVQPVVQMLRRDPQETLTRGDM</sequence>
<evidence type="ECO:0000313" key="10">
    <source>
        <dbReference type="Proteomes" id="UP000278327"/>
    </source>
</evidence>
<proteinExistence type="inferred from homology"/>
<dbReference type="AlphaFoldDB" id="A0A3N0ARV1"/>
<dbReference type="Pfam" id="PF02687">
    <property type="entry name" value="FtsX"/>
    <property type="match status" value="1"/>
</dbReference>
<keyword evidence="3 7" id="KW-0812">Transmembrane</keyword>
<dbReference type="GO" id="GO:0005886">
    <property type="term" value="C:plasma membrane"/>
    <property type="evidence" value="ECO:0007669"/>
    <property type="project" value="UniProtKB-SubCell"/>
</dbReference>
<evidence type="ECO:0000256" key="3">
    <source>
        <dbReference type="ARBA" id="ARBA00022692"/>
    </source>
</evidence>
<dbReference type="GO" id="GO:0022857">
    <property type="term" value="F:transmembrane transporter activity"/>
    <property type="evidence" value="ECO:0007669"/>
    <property type="project" value="TreeGrafter"/>
</dbReference>
<evidence type="ECO:0000259" key="8">
    <source>
        <dbReference type="Pfam" id="PF02687"/>
    </source>
</evidence>
<dbReference type="PANTHER" id="PTHR30572:SF4">
    <property type="entry name" value="ABC TRANSPORTER PERMEASE YTRF"/>
    <property type="match status" value="1"/>
</dbReference>
<feature type="transmembrane region" description="Helical" evidence="7">
    <location>
        <begin position="394"/>
        <end position="416"/>
    </location>
</feature>
<evidence type="ECO:0000256" key="1">
    <source>
        <dbReference type="ARBA" id="ARBA00004651"/>
    </source>
</evidence>
<dbReference type="PANTHER" id="PTHR30572">
    <property type="entry name" value="MEMBRANE COMPONENT OF TRANSPORTER-RELATED"/>
    <property type="match status" value="1"/>
</dbReference>
<accession>A0A3N0ARV1</accession>
<evidence type="ECO:0000256" key="7">
    <source>
        <dbReference type="SAM" id="Phobius"/>
    </source>
</evidence>
<feature type="transmembrane region" description="Helical" evidence="7">
    <location>
        <begin position="346"/>
        <end position="374"/>
    </location>
</feature>
<dbReference type="InterPro" id="IPR003838">
    <property type="entry name" value="ABC3_permease_C"/>
</dbReference>
<feature type="transmembrane region" description="Helical" evidence="7">
    <location>
        <begin position="302"/>
        <end position="325"/>
    </location>
</feature>
<gene>
    <name evidence="9" type="ORF">DMP10_07275</name>
</gene>
<evidence type="ECO:0000256" key="4">
    <source>
        <dbReference type="ARBA" id="ARBA00022989"/>
    </source>
</evidence>
<keyword evidence="10" id="KW-1185">Reference proteome</keyword>
<name>A0A3N0ARV1_9ACTN</name>
<keyword evidence="5 7" id="KW-0472">Membrane</keyword>
<dbReference type="InterPro" id="IPR050250">
    <property type="entry name" value="Macrolide_Exporter_MacB"/>
</dbReference>